<feature type="compositionally biased region" description="Polar residues" evidence="1">
    <location>
        <begin position="270"/>
        <end position="291"/>
    </location>
</feature>
<gene>
    <name evidence="3" type="ORF">FRV6_01022</name>
</gene>
<dbReference type="GO" id="GO:0009116">
    <property type="term" value="P:nucleoside metabolic process"/>
    <property type="evidence" value="ECO:0007669"/>
    <property type="project" value="InterPro"/>
</dbReference>
<protein>
    <recommendedName>
        <fullName evidence="5">Nucleoside phosphorylase domain-containing protein</fullName>
    </recommendedName>
</protein>
<feature type="compositionally biased region" description="Basic and acidic residues" evidence="1">
    <location>
        <begin position="545"/>
        <end position="563"/>
    </location>
</feature>
<feature type="compositionally biased region" description="Polar residues" evidence="1">
    <location>
        <begin position="1004"/>
        <end position="1017"/>
    </location>
</feature>
<feature type="compositionally biased region" description="Polar residues" evidence="1">
    <location>
        <begin position="137"/>
        <end position="166"/>
    </location>
</feature>
<dbReference type="Gene3D" id="3.40.50.1580">
    <property type="entry name" value="Nucleoside phosphorylase domain"/>
    <property type="match status" value="1"/>
</dbReference>
<evidence type="ECO:0000256" key="1">
    <source>
        <dbReference type="SAM" id="MobiDB-lite"/>
    </source>
</evidence>
<feature type="region of interest" description="Disordered" evidence="1">
    <location>
        <begin position="23"/>
        <end position="43"/>
    </location>
</feature>
<feature type="compositionally biased region" description="Basic and acidic residues" evidence="1">
    <location>
        <begin position="951"/>
        <end position="966"/>
    </location>
</feature>
<feature type="region of interest" description="Disordered" evidence="1">
    <location>
        <begin position="419"/>
        <end position="443"/>
    </location>
</feature>
<dbReference type="PANTHER" id="PTHR46082">
    <property type="entry name" value="ATP/GTP-BINDING PROTEIN-RELATED"/>
    <property type="match status" value="1"/>
</dbReference>
<feature type="region of interest" description="Disordered" evidence="1">
    <location>
        <begin position="137"/>
        <end position="351"/>
    </location>
</feature>
<evidence type="ECO:0000313" key="4">
    <source>
        <dbReference type="Proteomes" id="UP000219369"/>
    </source>
</evidence>
<organism evidence="3 4">
    <name type="scientific">Fusarium oxysporum</name>
    <name type="common">Fusarium vascular wilt</name>
    <dbReference type="NCBI Taxonomy" id="5507"/>
    <lineage>
        <taxon>Eukaryota</taxon>
        <taxon>Fungi</taxon>
        <taxon>Dikarya</taxon>
        <taxon>Ascomycota</taxon>
        <taxon>Pezizomycotina</taxon>
        <taxon>Sordariomycetes</taxon>
        <taxon>Hypocreomycetidae</taxon>
        <taxon>Hypocreales</taxon>
        <taxon>Nectriaceae</taxon>
        <taxon>Fusarium</taxon>
        <taxon>Fusarium oxysporum species complex</taxon>
    </lineage>
</organism>
<feature type="compositionally biased region" description="Low complexity" evidence="1">
    <location>
        <begin position="321"/>
        <end position="337"/>
    </location>
</feature>
<accession>A0A2H3T1P3</accession>
<feature type="compositionally biased region" description="Low complexity" evidence="1">
    <location>
        <begin position="967"/>
        <end position="982"/>
    </location>
</feature>
<evidence type="ECO:0000256" key="2">
    <source>
        <dbReference type="SAM" id="SignalP"/>
    </source>
</evidence>
<sequence length="1312" mass="139793">MRYSLVFALWCVGALSGPCNPVETSGSTLTPGGGPDECQDGPAETSAVSQVESLSNVEAAVETSIAPDSHDDENGQVSVSIHSIELSQASIGAENSELPSPQDTELVEDGLSAATTTGIAEGIVGQTPVDATSAVATNAGSADTQTAPADAGTTDSNMQTTEGQSNDTEDVPAATSSVNLNEGQSTTMPIPVDSDGPPTGTVASPDTMTDSQSPEQTVLPETTALVSDKTSAADTSSENVQPSGTETDAGAQSTTHGVDTTSKPVADNPDTASSQVASNNDRSSDINTVTETGDAASSDGGDGSPATKTQGDDIPPMTSNPVTTAAPDAMPAPTVTDVPEGLTPTTVTGHPEWVSNTWITTTGDSSESTVVPVLVGCPGCGGKGSGIVLFEFPKVAGTWFKLPGLPKFKFPCIPPVCTTSPDTPEDGDDGDDDDDDDNKSSSTTCTDKVTVTDCFVACTTYTGPAGSTVTPDCQTTCTKTHTGCDVVGTTTTSSAAACGPSGNSSCKSCELNMESQVDHDEIVDYDSEGNTEEDAEEDTEEDTEQLQRRAPEPGDSKNGDKQPDNIGGCKEIGTLPKFPEYPGGWRVLNNDDAINANDSPLKAIKRWWLTTRDANCVPELKGNLPAADFNLLRGDKGRPSIDHIYEKVMLLDFFRHIIDTDGPDVRGATDNTARDKISCNDLAAYGGTGSDSNNNLLQKVFDAFPGAKDSEGDDPTAVVDAQYLEDFIGMDQWTNGDAKGFVAKPQDARRQCNNEVKPNRNVVANTPEARAQAVINEKLDKLEKLGIGIQMFSATEAVESMVRQNQRLYAKFLDMDANAKGCMDDPAVKNGIWSFADAYKTYMVNRFEGDKAWSINHLINQSKTKLIKKLQSDLEAAPQIKAADEQAWKIKVEQWKLRLSKWADSEWTWPVPEWTWESVTKRDGDGLSCKRPIPSLTSSEPTTFATSTRTTSDDSTEKPSSEEIHSTTEAATSTSAVTTSSTKRTGPTIGERPGWFTDAPTLSDRLSPTISTPDGSSCTKTVTESMCNLGVGRHENSCYTHTRCDAWVNTKTTSKPSPSPTLASPKFSDNILRCNKSGQASNPEAILYAAQSFCRDIVAKNKNNGYYWSNDRLEGKKTPSTGYHFQLDFSVRKGCLWKANFDECMKYMQVAIDGCNGSPNAARDMVRSFPNIRIGLMVGIGGGVPTTHDIRLGDIVVSSPGYGTGGILQYDYGIATQGQGLSLTGTEGNTCERRTSAQPGCGRYNCKEPQAIKLQSPRSRYRSAIQGRLRPSIKRRKQLHRCLISHGLVPRAPRQADEDNPKVHYGLIASAN</sequence>
<evidence type="ECO:0000313" key="3">
    <source>
        <dbReference type="EMBL" id="SCO76810.1"/>
    </source>
</evidence>
<dbReference type="PANTHER" id="PTHR46082:SF11">
    <property type="entry name" value="AAA+ ATPASE DOMAIN-CONTAINING PROTEIN-RELATED"/>
    <property type="match status" value="1"/>
</dbReference>
<feature type="region of interest" description="Disordered" evidence="1">
    <location>
        <begin position="527"/>
        <end position="574"/>
    </location>
</feature>
<feature type="region of interest" description="Disordered" evidence="1">
    <location>
        <begin position="921"/>
        <end position="1017"/>
    </location>
</feature>
<feature type="signal peptide" evidence="2">
    <location>
        <begin position="1"/>
        <end position="16"/>
    </location>
</feature>
<name>A0A2H3T1P3_FUSOX</name>
<feature type="compositionally biased region" description="Polar residues" evidence="1">
    <location>
        <begin position="174"/>
        <end position="188"/>
    </location>
</feature>
<feature type="compositionally biased region" description="Polar residues" evidence="1">
    <location>
        <begin position="201"/>
        <end position="263"/>
    </location>
</feature>
<proteinExistence type="predicted"/>
<feature type="compositionally biased region" description="Acidic residues" evidence="1">
    <location>
        <begin position="527"/>
        <end position="544"/>
    </location>
</feature>
<feature type="chain" id="PRO_5013655699" description="Nucleoside phosphorylase domain-containing protein" evidence="2">
    <location>
        <begin position="17"/>
        <end position="1312"/>
    </location>
</feature>
<keyword evidence="2" id="KW-0732">Signal</keyword>
<feature type="compositionally biased region" description="Acidic residues" evidence="1">
    <location>
        <begin position="423"/>
        <end position="437"/>
    </location>
</feature>
<dbReference type="OrthoDB" id="5084844at2759"/>
<dbReference type="Proteomes" id="UP000219369">
    <property type="component" value="Unassembled WGS sequence"/>
</dbReference>
<dbReference type="InterPro" id="IPR035994">
    <property type="entry name" value="Nucleoside_phosphorylase_sf"/>
</dbReference>
<dbReference type="GO" id="GO:0003824">
    <property type="term" value="F:catalytic activity"/>
    <property type="evidence" value="ECO:0007669"/>
    <property type="project" value="InterPro"/>
</dbReference>
<evidence type="ECO:0008006" key="5">
    <source>
        <dbReference type="Google" id="ProtNLM"/>
    </source>
</evidence>
<dbReference type="EMBL" id="FMJY01000001">
    <property type="protein sequence ID" value="SCO76810.1"/>
    <property type="molecule type" value="Genomic_DNA"/>
</dbReference>
<dbReference type="InterPro" id="IPR053137">
    <property type="entry name" value="NLR-like"/>
</dbReference>
<reference evidence="4" key="1">
    <citation type="submission" date="2016-09" db="EMBL/GenBank/DDBJ databases">
        <authorList>
            <person name="Guldener U."/>
        </authorList>
    </citation>
    <scope>NUCLEOTIDE SEQUENCE [LARGE SCALE GENOMIC DNA]</scope>
    <source>
        <strain evidence="4">V64-1</strain>
    </source>
</reference>